<keyword evidence="5" id="KW-0238">DNA-binding</keyword>
<dbReference type="Pfam" id="PF04434">
    <property type="entry name" value="SWIM"/>
    <property type="match status" value="1"/>
</dbReference>
<keyword evidence="4" id="KW-0862">Zinc</keyword>
<evidence type="ECO:0000256" key="2">
    <source>
        <dbReference type="ARBA" id="ARBA00022723"/>
    </source>
</evidence>
<evidence type="ECO:0000256" key="8">
    <source>
        <dbReference type="SAM" id="MobiDB-lite"/>
    </source>
</evidence>
<dbReference type="InterPro" id="IPR007527">
    <property type="entry name" value="Znf_SWIM"/>
</dbReference>
<protein>
    <recommendedName>
        <fullName evidence="9">SWIM-type domain-containing protein</fullName>
    </recommendedName>
</protein>
<evidence type="ECO:0000256" key="6">
    <source>
        <dbReference type="ARBA" id="ARBA00023172"/>
    </source>
</evidence>
<feature type="region of interest" description="Disordered" evidence="8">
    <location>
        <begin position="524"/>
        <end position="554"/>
    </location>
</feature>
<dbReference type="GO" id="GO:0006313">
    <property type="term" value="P:DNA transposition"/>
    <property type="evidence" value="ECO:0007669"/>
    <property type="project" value="InterPro"/>
</dbReference>
<evidence type="ECO:0000313" key="10">
    <source>
        <dbReference type="EMBL" id="WVZ99234.1"/>
    </source>
</evidence>
<evidence type="ECO:0000256" key="3">
    <source>
        <dbReference type="ARBA" id="ARBA00022771"/>
    </source>
</evidence>
<gene>
    <name evidence="10" type="ORF">U9M48_044563</name>
</gene>
<evidence type="ECO:0000256" key="5">
    <source>
        <dbReference type="ARBA" id="ARBA00023125"/>
    </source>
</evidence>
<feature type="compositionally biased region" description="Basic residues" evidence="8">
    <location>
        <begin position="531"/>
        <end position="541"/>
    </location>
</feature>
<keyword evidence="1" id="KW-0815">Transposition</keyword>
<dbReference type="SMART" id="SM00575">
    <property type="entry name" value="ZnF_PMZ"/>
    <property type="match status" value="1"/>
</dbReference>
<proteinExistence type="predicted"/>
<dbReference type="PROSITE" id="PS50966">
    <property type="entry name" value="ZF_SWIM"/>
    <property type="match status" value="1"/>
</dbReference>
<dbReference type="Pfam" id="PF03108">
    <property type="entry name" value="DBD_Tnp_Mut"/>
    <property type="match status" value="1"/>
</dbReference>
<dbReference type="Pfam" id="PF10551">
    <property type="entry name" value="MULE"/>
    <property type="match status" value="1"/>
</dbReference>
<dbReference type="InterPro" id="IPR001207">
    <property type="entry name" value="Transposase_mutator"/>
</dbReference>
<name>A0AAQ3V1I1_PASNO</name>
<keyword evidence="2" id="KW-0479">Metal-binding</keyword>
<dbReference type="GO" id="GO:0003677">
    <property type="term" value="F:DNA binding"/>
    <property type="evidence" value="ECO:0007669"/>
    <property type="project" value="UniProtKB-KW"/>
</dbReference>
<feature type="region of interest" description="Disordered" evidence="8">
    <location>
        <begin position="675"/>
        <end position="731"/>
    </location>
</feature>
<evidence type="ECO:0000256" key="4">
    <source>
        <dbReference type="ARBA" id="ARBA00022833"/>
    </source>
</evidence>
<accession>A0AAQ3V1I1</accession>
<dbReference type="PROSITE" id="PS01007">
    <property type="entry name" value="TRANSPOSASE_MUTATOR"/>
    <property type="match status" value="1"/>
</dbReference>
<sequence length="731" mass="83572">MDNDMKNPTFHVGVVFKSVEKLREAITEYSVRNRVEIKLPRNDRRRLRAHCADRCPWNLYASWDSRVNSFVVKTYYGVHNCHKEWVLKRCTAKWLADKYADSFRAHEKMSISSFAKTVQKDWNLTPSRSKLARARRLILRAIHGDEVAQYNYLRDYGQELRRSNPGTFFYLNLADSLFSSCYMSLDACKRGFMAGCRPIICLDGCHIKTKFGGQLLTAVGMDPNDCIYPIAMAVVEVESLASWKWFLQTLKDDLKIDNTYPWTIMTDKQKGLIPAVQQVFPESEHRFCVRHLYANFQEKFKGEILKNQLWTCARSSSVAQWTKNMEAMKDLDQKAYEWLSNMAPNTWVRAYFSEFPKCDILLNNNCEVFNSYILDARELPILSMFEKIKCQLMARHYNKQHELKNQMTGTYCPKIKKKLARNAEFANMCFALPAAQGVFQVQCRDYQHVVDIKAKTCDCRRWQLTGIPCCHAISCLRHERIIPESVLAMCYSVETFNIAYGFNIMPCQDRSRWEMVGGPQVLPPIYEKKAGRPPKARRKQPHEKQGKNGPKLSKHGVTVHCKHCSDANHNSAGCKLKKMGFSSEDAKNVVANTRAELEKEATAAAQQAVALHPDDVPAEVTNAPINQDMPHDPYETPRTQDTTSLLSQMLQEKSHCTSQSQPLGPLPDSEFISSNQPVARPIPLNTSTKAGRAAATKKRKECTTRAAKGPAAKKTKISKRREVVENEKQHN</sequence>
<evidence type="ECO:0000313" key="11">
    <source>
        <dbReference type="Proteomes" id="UP001341281"/>
    </source>
</evidence>
<evidence type="ECO:0000256" key="1">
    <source>
        <dbReference type="ARBA" id="ARBA00022578"/>
    </source>
</evidence>
<dbReference type="InterPro" id="IPR006564">
    <property type="entry name" value="Znf_PMZ"/>
</dbReference>
<feature type="compositionally biased region" description="Basic and acidic residues" evidence="8">
    <location>
        <begin position="720"/>
        <end position="731"/>
    </location>
</feature>
<dbReference type="PANTHER" id="PTHR31973">
    <property type="entry name" value="POLYPROTEIN, PUTATIVE-RELATED"/>
    <property type="match status" value="1"/>
</dbReference>
<keyword evidence="6" id="KW-0233">DNA recombination</keyword>
<dbReference type="EMBL" id="CP144754">
    <property type="protein sequence ID" value="WVZ99234.1"/>
    <property type="molecule type" value="Genomic_DNA"/>
</dbReference>
<keyword evidence="11" id="KW-1185">Reference proteome</keyword>
<evidence type="ECO:0000259" key="9">
    <source>
        <dbReference type="PROSITE" id="PS50966"/>
    </source>
</evidence>
<organism evidence="10 11">
    <name type="scientific">Paspalum notatum var. saurae</name>
    <dbReference type="NCBI Taxonomy" id="547442"/>
    <lineage>
        <taxon>Eukaryota</taxon>
        <taxon>Viridiplantae</taxon>
        <taxon>Streptophyta</taxon>
        <taxon>Embryophyta</taxon>
        <taxon>Tracheophyta</taxon>
        <taxon>Spermatophyta</taxon>
        <taxon>Magnoliopsida</taxon>
        <taxon>Liliopsida</taxon>
        <taxon>Poales</taxon>
        <taxon>Poaceae</taxon>
        <taxon>PACMAD clade</taxon>
        <taxon>Panicoideae</taxon>
        <taxon>Andropogonodae</taxon>
        <taxon>Paspaleae</taxon>
        <taxon>Paspalinae</taxon>
        <taxon>Paspalum</taxon>
    </lineage>
</organism>
<feature type="domain" description="SWIM-type" evidence="9">
    <location>
        <begin position="446"/>
        <end position="480"/>
    </location>
</feature>
<dbReference type="InterPro" id="IPR004332">
    <property type="entry name" value="Transposase_MuDR"/>
</dbReference>
<dbReference type="PANTHER" id="PTHR31973:SF191">
    <property type="entry name" value="OS05G0489400 PROTEIN"/>
    <property type="match status" value="1"/>
</dbReference>
<reference evidence="10 11" key="1">
    <citation type="submission" date="2024-02" db="EMBL/GenBank/DDBJ databases">
        <title>High-quality chromosome-scale genome assembly of Pensacola bahiagrass (Paspalum notatum Flugge var. saurae).</title>
        <authorList>
            <person name="Vega J.M."/>
            <person name="Podio M."/>
            <person name="Orjuela J."/>
            <person name="Siena L.A."/>
            <person name="Pessino S.C."/>
            <person name="Combes M.C."/>
            <person name="Mariac C."/>
            <person name="Albertini E."/>
            <person name="Pupilli F."/>
            <person name="Ortiz J.P.A."/>
            <person name="Leblanc O."/>
        </authorList>
    </citation>
    <scope>NUCLEOTIDE SEQUENCE [LARGE SCALE GENOMIC DNA]</scope>
    <source>
        <strain evidence="10">R1</strain>
        <tissue evidence="10">Leaf</tissue>
    </source>
</reference>
<keyword evidence="3 7" id="KW-0863">Zinc-finger</keyword>
<dbReference type="InterPro" id="IPR018289">
    <property type="entry name" value="MULE_transposase_dom"/>
</dbReference>
<dbReference type="Proteomes" id="UP001341281">
    <property type="component" value="Chromosome 10"/>
</dbReference>
<evidence type="ECO:0000256" key="7">
    <source>
        <dbReference type="PROSITE-ProRule" id="PRU00325"/>
    </source>
</evidence>
<dbReference type="GO" id="GO:0004803">
    <property type="term" value="F:transposase activity"/>
    <property type="evidence" value="ECO:0007669"/>
    <property type="project" value="InterPro"/>
</dbReference>
<dbReference type="GO" id="GO:0008270">
    <property type="term" value="F:zinc ion binding"/>
    <property type="evidence" value="ECO:0007669"/>
    <property type="project" value="UniProtKB-KW"/>
</dbReference>
<dbReference type="AlphaFoldDB" id="A0AAQ3V1I1"/>